<evidence type="ECO:0000313" key="2">
    <source>
        <dbReference type="Proteomes" id="UP001501581"/>
    </source>
</evidence>
<organism evidence="1 2">
    <name type="scientific">Nocardioides dubius</name>
    <dbReference type="NCBI Taxonomy" id="317019"/>
    <lineage>
        <taxon>Bacteria</taxon>
        <taxon>Bacillati</taxon>
        <taxon>Actinomycetota</taxon>
        <taxon>Actinomycetes</taxon>
        <taxon>Propionibacteriales</taxon>
        <taxon>Nocardioidaceae</taxon>
        <taxon>Nocardioides</taxon>
    </lineage>
</organism>
<dbReference type="InterPro" id="IPR029069">
    <property type="entry name" value="HotDog_dom_sf"/>
</dbReference>
<proteinExistence type="predicted"/>
<comment type="caution">
    <text evidence="1">The sequence shown here is derived from an EMBL/GenBank/DDBJ whole genome shotgun (WGS) entry which is preliminary data.</text>
</comment>
<keyword evidence="2" id="KW-1185">Reference proteome</keyword>
<gene>
    <name evidence="1" type="ORF">GCM10009668_18990</name>
</gene>
<reference evidence="2" key="1">
    <citation type="journal article" date="2019" name="Int. J. Syst. Evol. Microbiol.">
        <title>The Global Catalogue of Microorganisms (GCM) 10K type strain sequencing project: providing services to taxonomists for standard genome sequencing and annotation.</title>
        <authorList>
            <consortium name="The Broad Institute Genomics Platform"/>
            <consortium name="The Broad Institute Genome Sequencing Center for Infectious Disease"/>
            <person name="Wu L."/>
            <person name="Ma J."/>
        </authorList>
    </citation>
    <scope>NUCLEOTIDE SEQUENCE [LARGE SCALE GENOMIC DNA]</scope>
    <source>
        <strain evidence="2">JCM 13008</strain>
    </source>
</reference>
<protein>
    <recommendedName>
        <fullName evidence="3">Thioesterase family protein</fullName>
    </recommendedName>
</protein>
<name>A0ABP4EDT5_9ACTN</name>
<dbReference type="EMBL" id="BAAALG010000007">
    <property type="protein sequence ID" value="GAA1101041.1"/>
    <property type="molecule type" value="Genomic_DNA"/>
</dbReference>
<dbReference type="Proteomes" id="UP001501581">
    <property type="component" value="Unassembled WGS sequence"/>
</dbReference>
<dbReference type="SUPFAM" id="SSF54637">
    <property type="entry name" value="Thioesterase/thiol ester dehydrase-isomerase"/>
    <property type="match status" value="1"/>
</dbReference>
<accession>A0ABP4EDT5</accession>
<evidence type="ECO:0000313" key="1">
    <source>
        <dbReference type="EMBL" id="GAA1101041.1"/>
    </source>
</evidence>
<evidence type="ECO:0008006" key="3">
    <source>
        <dbReference type="Google" id="ProtNLM"/>
    </source>
</evidence>
<sequence>MEGMDPLLISARFCGPNSSGNGGWSAGALASHVPERGLGTASEVTLHRPPPLEHALRVCTFDDVATLLDGDDVVATARAVVDCPTPVPGVAAEIARAAESRYPGLVDHPFPHCFACGPQRAEGDGLRLFPGTVDDVDARPRVACTWTPDPSLAGSDPELVDAPVAWAALDCPGAWSVDLAGRTIVLGRITAVLDALPRIGEEHVVVGAQLGRDGRKWHTASTLYDADRRVVGRAEHVWFEIDPAAFS</sequence>
<dbReference type="Gene3D" id="3.10.129.10">
    <property type="entry name" value="Hotdog Thioesterase"/>
    <property type="match status" value="1"/>
</dbReference>